<dbReference type="PANTHER" id="PTHR31646:SF1">
    <property type="entry name" value="ALPHA-1,2-MANNOSYLTRANSFERASE MNN2"/>
    <property type="match status" value="1"/>
</dbReference>
<keyword evidence="7 12" id="KW-1133">Transmembrane helix</keyword>
<evidence type="ECO:0000256" key="10">
    <source>
        <dbReference type="ARBA" id="ARBA00037847"/>
    </source>
</evidence>
<proteinExistence type="inferred from homology"/>
<keyword evidence="4" id="KW-0808">Transferase</keyword>
<feature type="region of interest" description="Disordered" evidence="11">
    <location>
        <begin position="428"/>
        <end position="451"/>
    </location>
</feature>
<feature type="compositionally biased region" description="Polar residues" evidence="11">
    <location>
        <begin position="429"/>
        <end position="443"/>
    </location>
</feature>
<evidence type="ECO:0000256" key="4">
    <source>
        <dbReference type="ARBA" id="ARBA00022679"/>
    </source>
</evidence>
<evidence type="ECO:0000256" key="2">
    <source>
        <dbReference type="ARBA" id="ARBA00004606"/>
    </source>
</evidence>
<organism evidence="13 14">
    <name type="scientific">Phytophthora citrophthora</name>
    <dbReference type="NCBI Taxonomy" id="4793"/>
    <lineage>
        <taxon>Eukaryota</taxon>
        <taxon>Sar</taxon>
        <taxon>Stramenopiles</taxon>
        <taxon>Oomycota</taxon>
        <taxon>Peronosporomycetes</taxon>
        <taxon>Peronosporales</taxon>
        <taxon>Peronosporaceae</taxon>
        <taxon>Phytophthora</taxon>
    </lineage>
</organism>
<gene>
    <name evidence="13" type="ORF">P3T76_005794</name>
</gene>
<evidence type="ECO:0000256" key="5">
    <source>
        <dbReference type="ARBA" id="ARBA00022692"/>
    </source>
</evidence>
<dbReference type="GO" id="GO:0000139">
    <property type="term" value="C:Golgi membrane"/>
    <property type="evidence" value="ECO:0007669"/>
    <property type="project" value="UniProtKB-SubCell"/>
</dbReference>
<reference evidence="13" key="1">
    <citation type="submission" date="2023-08" db="EMBL/GenBank/DDBJ databases">
        <title>Reference Genome Resource for the Citrus Pathogen Phytophthora citrophthora.</title>
        <authorList>
            <person name="Moller H."/>
            <person name="Coetzee B."/>
            <person name="Rose L.J."/>
            <person name="Van Niekerk J.M."/>
        </authorList>
    </citation>
    <scope>NUCLEOTIDE SEQUENCE</scope>
    <source>
        <strain evidence="13">STE-U-9442</strain>
    </source>
</reference>
<dbReference type="SUPFAM" id="SSF53448">
    <property type="entry name" value="Nucleotide-diphospho-sugar transferases"/>
    <property type="match status" value="1"/>
</dbReference>
<dbReference type="PANTHER" id="PTHR31646">
    <property type="entry name" value="ALPHA-1,2-MANNOSYLTRANSFERASE MNN2"/>
    <property type="match status" value="1"/>
</dbReference>
<dbReference type="AlphaFoldDB" id="A0AAD9GQW2"/>
<evidence type="ECO:0000256" key="8">
    <source>
        <dbReference type="ARBA" id="ARBA00023034"/>
    </source>
</evidence>
<comment type="subcellular location">
    <subcellularLocation>
        <location evidence="10">Endomembrane system</location>
        <topology evidence="10">Single-pass membrane protein</topology>
    </subcellularLocation>
    <subcellularLocation>
        <location evidence="1">Golgi apparatus membrane</location>
    </subcellularLocation>
    <subcellularLocation>
        <location evidence="2">Membrane</location>
        <topology evidence="2">Single-pass type II membrane protein</topology>
    </subcellularLocation>
</comment>
<dbReference type="InterPro" id="IPR022751">
    <property type="entry name" value="Alpha_mannosyltransferase"/>
</dbReference>
<evidence type="ECO:0000256" key="9">
    <source>
        <dbReference type="ARBA" id="ARBA00023136"/>
    </source>
</evidence>
<comment type="similarity">
    <text evidence="3">Belongs to the MNN1/MNT family.</text>
</comment>
<keyword evidence="14" id="KW-1185">Reference proteome</keyword>
<accession>A0AAD9GQW2</accession>
<feature type="transmembrane region" description="Helical" evidence="12">
    <location>
        <begin position="21"/>
        <end position="40"/>
    </location>
</feature>
<dbReference type="Gene3D" id="3.90.550.10">
    <property type="entry name" value="Spore Coat Polysaccharide Biosynthesis Protein SpsA, Chain A"/>
    <property type="match status" value="1"/>
</dbReference>
<keyword evidence="9 12" id="KW-0472">Membrane</keyword>
<dbReference type="GO" id="GO:0046354">
    <property type="term" value="P:mannan biosynthetic process"/>
    <property type="evidence" value="ECO:0007669"/>
    <property type="project" value="TreeGrafter"/>
</dbReference>
<evidence type="ECO:0000256" key="6">
    <source>
        <dbReference type="ARBA" id="ARBA00022968"/>
    </source>
</evidence>
<dbReference type="GO" id="GO:0000026">
    <property type="term" value="F:alpha-1,2-mannosyltransferase activity"/>
    <property type="evidence" value="ECO:0007669"/>
    <property type="project" value="TreeGrafter"/>
</dbReference>
<evidence type="ECO:0000313" key="14">
    <source>
        <dbReference type="Proteomes" id="UP001259832"/>
    </source>
</evidence>
<dbReference type="EMBL" id="JASMQC010000008">
    <property type="protein sequence ID" value="KAK1943157.1"/>
    <property type="molecule type" value="Genomic_DNA"/>
</dbReference>
<keyword evidence="8" id="KW-0333">Golgi apparatus</keyword>
<keyword evidence="5 12" id="KW-0812">Transmembrane</keyword>
<evidence type="ECO:0000256" key="7">
    <source>
        <dbReference type="ARBA" id="ARBA00022989"/>
    </source>
</evidence>
<evidence type="ECO:0000256" key="12">
    <source>
        <dbReference type="SAM" id="Phobius"/>
    </source>
</evidence>
<dbReference type="Proteomes" id="UP001259832">
    <property type="component" value="Unassembled WGS sequence"/>
</dbReference>
<name>A0AAD9GQW2_9STRA</name>
<protein>
    <submittedName>
        <fullName evidence="13">Uncharacterized protein</fullName>
    </submittedName>
</protein>
<comment type="caution">
    <text evidence="13">The sequence shown here is derived from an EMBL/GenBank/DDBJ whole genome shotgun (WGS) entry which is preliminary data.</text>
</comment>
<evidence type="ECO:0000313" key="13">
    <source>
        <dbReference type="EMBL" id="KAK1943157.1"/>
    </source>
</evidence>
<evidence type="ECO:0000256" key="3">
    <source>
        <dbReference type="ARBA" id="ARBA00009105"/>
    </source>
</evidence>
<dbReference type="InterPro" id="IPR029044">
    <property type="entry name" value="Nucleotide-diphossugar_trans"/>
</dbReference>
<sequence length="549" mass="63113">MFAGTNSTDIPARCWHHRLKLVLVTCGFACVVLLATWTSHRKDSSILDDRQLLRTEELSNSSLLQAPATPRRFQCIGWRATRRCSPDGPRDLQNDKDCSEIIDNSMSGYCEIEDLDTGERLQVMRRHCDGLQRNVSFRCSQAPFFANYHVEAQAVTEKALVENFTLPHVTLDGRASRDGIVMVVYPKLLVSAYATIRVLREVLKCRLPIEVWFHVDEIKGDYTLLKPLQQLAMFVGRISFHPIYNPRAEGFLSKIFAIYNSYFDRVLFLDADNVPVRDPSFLFKSSEFEATGAVFWPDLWHPQRTLFNVHARSMLWELLDIPFVDMFEQKSGQLLVDRSRHAAPLELVYFYAFHEPNYFESLQLVHGDKDLFRLAWIKSGATYHMMEALPALAGKDVDGSFCGMTMVQHDAEGNILFLHRDQHKLTGERGNTGNRDFNGSESQMVEDEDVPPDSYPDPIIWTHLLSFSKDANRSFYLIDAYRASPQFPQRQLCYGRRFETERQHFELQEFSSFSFAGIETDLRHFAKEAADLQRELHPVRGGDVFVGDP</sequence>
<dbReference type="Pfam" id="PF11051">
    <property type="entry name" value="Mannosyl_trans3"/>
    <property type="match status" value="1"/>
</dbReference>
<evidence type="ECO:0000256" key="1">
    <source>
        <dbReference type="ARBA" id="ARBA00004394"/>
    </source>
</evidence>
<keyword evidence="6" id="KW-0735">Signal-anchor</keyword>
<evidence type="ECO:0000256" key="11">
    <source>
        <dbReference type="SAM" id="MobiDB-lite"/>
    </source>
</evidence>